<dbReference type="EMBL" id="KB201283">
    <property type="protein sequence ID" value="ESO98053.1"/>
    <property type="molecule type" value="Genomic_DNA"/>
</dbReference>
<organism evidence="7 8">
    <name type="scientific">Lottia gigantea</name>
    <name type="common">Giant owl limpet</name>
    <dbReference type="NCBI Taxonomy" id="225164"/>
    <lineage>
        <taxon>Eukaryota</taxon>
        <taxon>Metazoa</taxon>
        <taxon>Spiralia</taxon>
        <taxon>Lophotrochozoa</taxon>
        <taxon>Mollusca</taxon>
        <taxon>Gastropoda</taxon>
        <taxon>Patellogastropoda</taxon>
        <taxon>Lottioidea</taxon>
        <taxon>Lottiidae</taxon>
        <taxon>Lottia</taxon>
    </lineage>
</organism>
<dbReference type="InterPro" id="IPR011061">
    <property type="entry name" value="Hirudin/antistatin"/>
</dbReference>
<evidence type="ECO:0000256" key="3">
    <source>
        <dbReference type="SAM" id="MobiDB-lite"/>
    </source>
</evidence>
<dbReference type="InterPro" id="IPR050514">
    <property type="entry name" value="WAP_four-disulfide_core"/>
</dbReference>
<dbReference type="PROSITE" id="PS51252">
    <property type="entry name" value="ANTISTASIN"/>
    <property type="match status" value="7"/>
</dbReference>
<feature type="domain" description="Antistasin-like" evidence="5">
    <location>
        <begin position="111"/>
        <end position="140"/>
    </location>
</feature>
<dbReference type="InterPro" id="IPR004094">
    <property type="entry name" value="Antistasin-like"/>
</dbReference>
<dbReference type="Pfam" id="PF02822">
    <property type="entry name" value="Antistasin"/>
    <property type="match status" value="7"/>
</dbReference>
<dbReference type="InterPro" id="IPR036645">
    <property type="entry name" value="Elafin-like_sf"/>
</dbReference>
<dbReference type="InterPro" id="IPR008197">
    <property type="entry name" value="WAP_dom"/>
</dbReference>
<dbReference type="OrthoDB" id="6150188at2759"/>
<evidence type="ECO:0000259" key="6">
    <source>
        <dbReference type="PROSITE" id="PS51390"/>
    </source>
</evidence>
<feature type="domain" description="Antistasin-like" evidence="5">
    <location>
        <begin position="403"/>
        <end position="428"/>
    </location>
</feature>
<dbReference type="SMART" id="SM00289">
    <property type="entry name" value="WR1"/>
    <property type="match status" value="8"/>
</dbReference>
<keyword evidence="4" id="KW-0732">Signal</keyword>
<evidence type="ECO:0000256" key="1">
    <source>
        <dbReference type="ARBA" id="ARBA00022690"/>
    </source>
</evidence>
<feature type="domain" description="Antistasin-like" evidence="5">
    <location>
        <begin position="170"/>
        <end position="195"/>
    </location>
</feature>
<dbReference type="Pfam" id="PF00095">
    <property type="entry name" value="WAP"/>
    <property type="match status" value="10"/>
</dbReference>
<accession>V4A2G4</accession>
<dbReference type="GeneID" id="20250967"/>
<feature type="domain" description="WAP" evidence="6">
    <location>
        <begin position="433"/>
        <end position="482"/>
    </location>
</feature>
<dbReference type="MEROPS" id="I17.003"/>
<dbReference type="Proteomes" id="UP000030746">
    <property type="component" value="Unassembled WGS sequence"/>
</dbReference>
<dbReference type="SUPFAM" id="SSF57256">
    <property type="entry name" value="Elafin-like"/>
    <property type="match status" value="6"/>
</dbReference>
<dbReference type="AlphaFoldDB" id="V4A2G4"/>
<feature type="chain" id="PRO_5004718274" description="Antistasin-like domain-containing protein" evidence="4">
    <location>
        <begin position="20"/>
        <end position="953"/>
    </location>
</feature>
<feature type="domain" description="Antistasin-like" evidence="5">
    <location>
        <begin position="375"/>
        <end position="400"/>
    </location>
</feature>
<feature type="domain" description="Antistasin-like" evidence="5">
    <location>
        <begin position="246"/>
        <end position="271"/>
    </location>
</feature>
<feature type="domain" description="WAP" evidence="6">
    <location>
        <begin position="683"/>
        <end position="730"/>
    </location>
</feature>
<dbReference type="PANTHER" id="PTHR19441">
    <property type="entry name" value="WHEY ACDIC PROTEIN WAP"/>
    <property type="match status" value="1"/>
</dbReference>
<dbReference type="SUPFAM" id="SSF57262">
    <property type="entry name" value="Leech antihemostatic proteins"/>
    <property type="match status" value="5"/>
</dbReference>
<dbReference type="KEGG" id="lgi:LOTGIDRAFT_239125"/>
<dbReference type="OMA" id="NGCDQYG"/>
<evidence type="ECO:0000313" key="8">
    <source>
        <dbReference type="Proteomes" id="UP000030746"/>
    </source>
</evidence>
<feature type="compositionally biased region" description="Basic and acidic residues" evidence="3">
    <location>
        <begin position="940"/>
        <end position="953"/>
    </location>
</feature>
<sequence>MYQVMRIILFACLVIAARASVDPKCPPPSGDAGLCVITEASCFPGRPCPEGLVCCPEGCGSICKPPVNIPNPKCPVNDKFGPCVITKDSCLSDVDCPPGRYCCPDGCGKKCKNLVCPPVCAIYCPNGNVLDKNGCPTCQCKVCPPVCAIYCPNGNVLDKNGCPTCQCKACPNVLCYMYCEYGFERNEDGCEICKCKDTPCKYGATPIRNSVNELVKCKVGKYGCPKKNTECTATNNAVNDVCCPTCSPVLCKLYCKHGFKEGKDGCEICACRECDPVRCKIYCKYGYKVDKNGCEYCGCKETPCGYGALPASDTHGTHINCGREGTPCPNGTSCEIEPNDRYAVCCPDCKAICSRLCLYGFKLKNGCPTCECKDCPQVPCDLKCPLGYKVDKRGCEICSCKECSKIMCDLHCQYGFKRDKNGCEICECQDSPIIPHNFGCPTPPSRFLVKCSLHNDNCNSNFDCPNGKLCCNNPCGRYCSDPVPIKDGFCPAQPDPTLVDCASLRDNCYVDSDCPDFRKCCPTSCGNFCQAPSPKPADNPGVCQYVPPLAQCSNFQNKRKCDADFECPFYEKCCETKCGKLCLESERLVINPGDCPKPDKNIVICLIYQKKCNQDGNCPPNQKCCDNKCGTRCQEPLPKQGKCPNVVKCATSDECVNDLQCPGNELCCAASGCSRTCVDPEIALIKPGTCPVPPDPSAVLCSIDSKDECTNDNDCPIDLKCCKHPCGKRCDLVRPKPGVCPVPPQPLAVLCSIDSKDECTNDRECPIDLKCCDHPCGKRCDLVEPKPGMCPVPPHPSAVLCAIDSKDKCSNDHDCPIDLKCCNHPCGKRCDLVRPKPGMCPVPPRPSAVLCSIDSKDECTNDRECPIDLKCCKHPCGNRCDLVEPGSTTEEDSSNDSDWSADSSALSYSEEFDSAHAYSEEYGSESDTSESESTEYLDPVDTKKRAMKESNIL</sequence>
<feature type="domain" description="WAP" evidence="6">
    <location>
        <begin position="483"/>
        <end position="533"/>
    </location>
</feature>
<evidence type="ECO:0008006" key="9">
    <source>
        <dbReference type="Google" id="ProtNLM"/>
    </source>
</evidence>
<feature type="domain" description="WAP" evidence="6">
    <location>
        <begin position="66"/>
        <end position="115"/>
    </location>
</feature>
<dbReference type="CTD" id="20250967"/>
<keyword evidence="8" id="KW-1185">Reference proteome</keyword>
<feature type="domain" description="WAP" evidence="6">
    <location>
        <begin position="636"/>
        <end position="681"/>
    </location>
</feature>
<evidence type="ECO:0000256" key="4">
    <source>
        <dbReference type="SAM" id="SignalP"/>
    </source>
</evidence>
<evidence type="ECO:0000259" key="5">
    <source>
        <dbReference type="PROSITE" id="PS51252"/>
    </source>
</evidence>
<feature type="domain" description="Antistasin-like" evidence="5">
    <location>
        <begin position="140"/>
        <end position="167"/>
    </location>
</feature>
<dbReference type="GO" id="GO:0004867">
    <property type="term" value="F:serine-type endopeptidase inhibitor activity"/>
    <property type="evidence" value="ECO:0007669"/>
    <property type="project" value="UniProtKB-KW"/>
</dbReference>
<keyword evidence="2" id="KW-0722">Serine protease inhibitor</keyword>
<dbReference type="PROSITE" id="PS51390">
    <property type="entry name" value="WAP"/>
    <property type="match status" value="7"/>
</dbReference>
<feature type="compositionally biased region" description="Acidic residues" evidence="3">
    <location>
        <begin position="922"/>
        <end position="935"/>
    </location>
</feature>
<dbReference type="SMART" id="SM00217">
    <property type="entry name" value="WAP"/>
    <property type="match status" value="11"/>
</dbReference>
<feature type="region of interest" description="Disordered" evidence="3">
    <location>
        <begin position="887"/>
        <end position="953"/>
    </location>
</feature>
<dbReference type="PANTHER" id="PTHR19441:SF95">
    <property type="entry name" value="PERLWAPIN ISOFORM X1"/>
    <property type="match status" value="1"/>
</dbReference>
<evidence type="ECO:0000256" key="2">
    <source>
        <dbReference type="ARBA" id="ARBA00022900"/>
    </source>
</evidence>
<dbReference type="InterPro" id="IPR006150">
    <property type="entry name" value="Cys_repeat_1"/>
</dbReference>
<proteinExistence type="predicted"/>
<evidence type="ECO:0000313" key="7">
    <source>
        <dbReference type="EMBL" id="ESO98053.1"/>
    </source>
</evidence>
<dbReference type="HOGENOM" id="CLU_309341_0_0_1"/>
<dbReference type="Gene3D" id="2.10.22.10">
    <property type="entry name" value="Antistasin, domain 1"/>
    <property type="match status" value="7"/>
</dbReference>
<feature type="signal peptide" evidence="4">
    <location>
        <begin position="1"/>
        <end position="19"/>
    </location>
</feature>
<feature type="domain" description="WAP" evidence="6">
    <location>
        <begin position="833"/>
        <end position="883"/>
    </location>
</feature>
<reference evidence="7 8" key="1">
    <citation type="journal article" date="2013" name="Nature">
        <title>Insights into bilaterian evolution from three spiralian genomes.</title>
        <authorList>
            <person name="Simakov O."/>
            <person name="Marletaz F."/>
            <person name="Cho S.J."/>
            <person name="Edsinger-Gonzales E."/>
            <person name="Havlak P."/>
            <person name="Hellsten U."/>
            <person name="Kuo D.H."/>
            <person name="Larsson T."/>
            <person name="Lv J."/>
            <person name="Arendt D."/>
            <person name="Savage R."/>
            <person name="Osoegawa K."/>
            <person name="de Jong P."/>
            <person name="Grimwood J."/>
            <person name="Chapman J.A."/>
            <person name="Shapiro H."/>
            <person name="Aerts A."/>
            <person name="Otillar R.P."/>
            <person name="Terry A.Y."/>
            <person name="Boore J.L."/>
            <person name="Grigoriev I.V."/>
            <person name="Lindberg D.R."/>
            <person name="Seaver E.C."/>
            <person name="Weisblat D.A."/>
            <person name="Putnam N.H."/>
            <person name="Rokhsar D.S."/>
        </authorList>
    </citation>
    <scope>NUCLEOTIDE SEQUENCE [LARGE SCALE GENOMIC DNA]</scope>
</reference>
<feature type="domain" description="Antistasin-like" evidence="5">
    <location>
        <begin position="274"/>
        <end position="299"/>
    </location>
</feature>
<dbReference type="RefSeq" id="XP_009051258.1">
    <property type="nucleotide sequence ID" value="XM_009053010.1"/>
</dbReference>
<feature type="compositionally biased region" description="Low complexity" evidence="3">
    <location>
        <begin position="896"/>
        <end position="909"/>
    </location>
</feature>
<gene>
    <name evidence="7" type="ORF">LOTGIDRAFT_239125</name>
</gene>
<name>V4A2G4_LOTGI</name>
<dbReference type="Gene3D" id="4.10.75.10">
    <property type="entry name" value="Elafin-like"/>
    <property type="match status" value="9"/>
</dbReference>
<dbReference type="GO" id="GO:0005615">
    <property type="term" value="C:extracellular space"/>
    <property type="evidence" value="ECO:0007669"/>
    <property type="project" value="TreeGrafter"/>
</dbReference>
<protein>
    <recommendedName>
        <fullName evidence="9">Antistasin-like domain-containing protein</fullName>
    </recommendedName>
</protein>
<keyword evidence="1" id="KW-0646">Protease inhibitor</keyword>
<feature type="domain" description="WAP" evidence="6">
    <location>
        <begin position="733"/>
        <end position="783"/>
    </location>
</feature>